<dbReference type="EMBL" id="FSQW01000001">
    <property type="protein sequence ID" value="SIN68355.1"/>
    <property type="molecule type" value="Genomic_DNA"/>
</dbReference>
<keyword evidence="1" id="KW-0378">Hydrolase</keyword>
<evidence type="ECO:0000313" key="3">
    <source>
        <dbReference type="EMBL" id="SIN68355.1"/>
    </source>
</evidence>
<dbReference type="PANTHER" id="PTHR43540">
    <property type="entry name" value="PEROXYUREIDOACRYLATE/UREIDOACRYLATE AMIDOHYDROLASE-RELATED"/>
    <property type="match status" value="1"/>
</dbReference>
<dbReference type="Gene3D" id="3.40.50.850">
    <property type="entry name" value="Isochorismatase-like"/>
    <property type="match status" value="1"/>
</dbReference>
<name>A0A1N6DC27_9SPHN</name>
<evidence type="ECO:0000313" key="4">
    <source>
        <dbReference type="Proteomes" id="UP000185192"/>
    </source>
</evidence>
<reference evidence="4" key="1">
    <citation type="submission" date="2016-11" db="EMBL/GenBank/DDBJ databases">
        <authorList>
            <person name="Varghese N."/>
            <person name="Submissions S."/>
        </authorList>
    </citation>
    <scope>NUCLEOTIDE SEQUENCE [LARGE SCALE GENOMIC DNA]</scope>
    <source>
        <strain evidence="4">DSM 22363</strain>
    </source>
</reference>
<dbReference type="PANTHER" id="PTHR43540:SF1">
    <property type="entry name" value="ISOCHORISMATASE HYDROLASE"/>
    <property type="match status" value="1"/>
</dbReference>
<dbReference type="InterPro" id="IPR050272">
    <property type="entry name" value="Isochorismatase-like_hydrls"/>
</dbReference>
<evidence type="ECO:0000259" key="2">
    <source>
        <dbReference type="Pfam" id="PF00857"/>
    </source>
</evidence>
<accession>A0A1N6DC27</accession>
<dbReference type="Proteomes" id="UP000185192">
    <property type="component" value="Unassembled WGS sequence"/>
</dbReference>
<gene>
    <name evidence="3" type="ORF">SAMN02745824_1804</name>
</gene>
<dbReference type="RefSeq" id="WP_074204675.1">
    <property type="nucleotide sequence ID" value="NZ_FSQW01000001.1"/>
</dbReference>
<dbReference type="GO" id="GO:0016787">
    <property type="term" value="F:hydrolase activity"/>
    <property type="evidence" value="ECO:0007669"/>
    <property type="project" value="UniProtKB-KW"/>
</dbReference>
<dbReference type="SUPFAM" id="SSF52499">
    <property type="entry name" value="Isochorismatase-like hydrolases"/>
    <property type="match status" value="1"/>
</dbReference>
<dbReference type="Pfam" id="PF00857">
    <property type="entry name" value="Isochorismatase"/>
    <property type="match status" value="1"/>
</dbReference>
<proteinExistence type="predicted"/>
<dbReference type="InterPro" id="IPR036380">
    <property type="entry name" value="Isochorismatase-like_sf"/>
</dbReference>
<feature type="domain" description="Isochorismatase-like" evidence="2">
    <location>
        <begin position="24"/>
        <end position="194"/>
    </location>
</feature>
<keyword evidence="4" id="KW-1185">Reference proteome</keyword>
<dbReference type="AlphaFoldDB" id="A0A1N6DC27"/>
<dbReference type="STRING" id="1123272.SAMN02745824_1804"/>
<dbReference type="OrthoDB" id="7500697at2"/>
<dbReference type="InterPro" id="IPR000868">
    <property type="entry name" value="Isochorismatase-like_dom"/>
</dbReference>
<protein>
    <submittedName>
        <fullName evidence="3">Nicotinamidase-related amidase</fullName>
    </submittedName>
</protein>
<organism evidence="3 4">
    <name type="scientific">Parasphingorhabdus marina DSM 22363</name>
    <dbReference type="NCBI Taxonomy" id="1123272"/>
    <lineage>
        <taxon>Bacteria</taxon>
        <taxon>Pseudomonadati</taxon>
        <taxon>Pseudomonadota</taxon>
        <taxon>Alphaproteobacteria</taxon>
        <taxon>Sphingomonadales</taxon>
        <taxon>Sphingomonadaceae</taxon>
        <taxon>Parasphingorhabdus</taxon>
    </lineage>
</organism>
<sequence>MSELTDDYSAAGFGGNLGFGLKPAVILIDVARAYIEPDAPLYVGSEDAFQSMRKLVEMARAANVPIIWTRVEYRPGGADGGLFYQKVPVLSVFDEGNPLGDFDPRLEPADDELVITKQYPSAFFGTSLTSTLNMLRVDTCLLAGFSTSGCVRASTLDALQNGFRPIVVSEACGDRDPQVQSANLFDLEQKYADLKKLAEISDYFGRIAPA</sequence>
<evidence type="ECO:0000256" key="1">
    <source>
        <dbReference type="ARBA" id="ARBA00022801"/>
    </source>
</evidence>